<protein>
    <recommendedName>
        <fullName evidence="4">Right handed beta helix region</fullName>
    </recommendedName>
</protein>
<dbReference type="SUPFAM" id="SSF51126">
    <property type="entry name" value="Pectin lyase-like"/>
    <property type="match status" value="1"/>
</dbReference>
<proteinExistence type="predicted"/>
<feature type="signal peptide" evidence="1">
    <location>
        <begin position="1"/>
        <end position="19"/>
    </location>
</feature>
<evidence type="ECO:0000313" key="3">
    <source>
        <dbReference type="Proteomes" id="UP001144341"/>
    </source>
</evidence>
<evidence type="ECO:0008006" key="4">
    <source>
        <dbReference type="Google" id="ProtNLM"/>
    </source>
</evidence>
<dbReference type="RefSeq" id="WP_269415088.1">
    <property type="nucleotide sequence ID" value="NZ_JAPWGL010000002.1"/>
</dbReference>
<reference evidence="2" key="1">
    <citation type="submission" date="2022-12" db="EMBL/GenBank/DDBJ databases">
        <title>Genome sequence of SJ11.</title>
        <authorList>
            <person name="Woo H."/>
        </authorList>
    </citation>
    <scope>NUCLEOTIDE SEQUENCE</scope>
    <source>
        <strain evidence="2">SJ11</strain>
    </source>
</reference>
<organism evidence="2 3">
    <name type="scientific">Pedobacter rhodius</name>
    <dbReference type="NCBI Taxonomy" id="3004098"/>
    <lineage>
        <taxon>Bacteria</taxon>
        <taxon>Pseudomonadati</taxon>
        <taxon>Bacteroidota</taxon>
        <taxon>Sphingobacteriia</taxon>
        <taxon>Sphingobacteriales</taxon>
        <taxon>Sphingobacteriaceae</taxon>
        <taxon>Pedobacter</taxon>
    </lineage>
</organism>
<evidence type="ECO:0000256" key="1">
    <source>
        <dbReference type="SAM" id="SignalP"/>
    </source>
</evidence>
<accession>A0ABT4KX24</accession>
<comment type="caution">
    <text evidence="2">The sequence shown here is derived from an EMBL/GenBank/DDBJ whole genome shotgun (WGS) entry which is preliminary data.</text>
</comment>
<gene>
    <name evidence="2" type="ORF">O0931_08265</name>
</gene>
<dbReference type="Proteomes" id="UP001144341">
    <property type="component" value="Unassembled WGS sequence"/>
</dbReference>
<dbReference type="EMBL" id="JAPWGL010000002">
    <property type="protein sequence ID" value="MCZ4223291.1"/>
    <property type="molecule type" value="Genomic_DNA"/>
</dbReference>
<keyword evidence="1" id="KW-0732">Signal</keyword>
<evidence type="ECO:0000313" key="2">
    <source>
        <dbReference type="EMBL" id="MCZ4223291.1"/>
    </source>
</evidence>
<name>A0ABT4KX24_9SPHI</name>
<dbReference type="InterPro" id="IPR011050">
    <property type="entry name" value="Pectin_lyase_fold/virulence"/>
</dbReference>
<sequence>MRKIFLLVIALFISVNLMAQTPPAIKSIVSKPDYIITYVDGVVIKLKGVNTAAARKAAYEKAYALVHKETKPVFSPPAGIYENISLKNDGEFKLANISKSTLIKINPSNYSNVTFYSFEPLENVVLDLTGSTFDNCNFIFGAGTGLKIYGGEIKNTKNRALKFSFELNNFQIFNTKFINCGDYAIFSEHIGGYDGKESSLNNGFKLMNCTFENSGPIFLGGNLNATEDSGVFKNIEIAYNTFRNSPATGKVFEAHNAWDYDIHHNLADSLNANQNNHNGIFEMQGNGKFHDNKFTNYQGNSIRAWAFSRGNTPATIEIYNNICFNTRKYSGFEIQEMRWLYQPGKTTFANAKVYNNTVGTMNTAKDWEGQILDIYHPGGEVWFYNNLGFDLTTTSKDGITTMINYASGDAKPPILPNFPKEKESKYYYNNKYFTRWEDAVTDLKTFKSKVAGIGADN</sequence>
<keyword evidence="3" id="KW-1185">Reference proteome</keyword>
<feature type="chain" id="PRO_5045407014" description="Right handed beta helix region" evidence="1">
    <location>
        <begin position="20"/>
        <end position="457"/>
    </location>
</feature>